<comment type="similarity">
    <text evidence="3">Belongs to the GRAS family.</text>
</comment>
<dbReference type="Proteomes" id="UP001190926">
    <property type="component" value="Unassembled WGS sequence"/>
</dbReference>
<protein>
    <submittedName>
        <fullName evidence="4">Scarecrow-like 3</fullName>
    </submittedName>
</protein>
<proteinExistence type="inferred from homology"/>
<evidence type="ECO:0000313" key="5">
    <source>
        <dbReference type="Proteomes" id="UP001190926"/>
    </source>
</evidence>
<comment type="caution">
    <text evidence="4">The sequence shown here is derived from an EMBL/GenBank/DDBJ whole genome shotgun (WGS) entry which is preliminary data.</text>
</comment>
<keyword evidence="2" id="KW-0804">Transcription</keyword>
<sequence>MERLPESIYLYAALFDCMKLNLPRGSLERLKMEKMLLGEEIKNIIACVGAERKERHEKLEKWNQRLDLAGFVNVPLSYYAMLQAKRLLQSYKCDAYKIKDDNGSDVNWLSL</sequence>
<gene>
    <name evidence="4" type="ORF">C2S53_009905</name>
</gene>
<comment type="caution">
    <text evidence="3">Lacks conserved residue(s) required for the propagation of feature annotation.</text>
</comment>
<evidence type="ECO:0000313" key="4">
    <source>
        <dbReference type="EMBL" id="KAH6755777.1"/>
    </source>
</evidence>
<dbReference type="InterPro" id="IPR005202">
    <property type="entry name" value="TF_GRAS"/>
</dbReference>
<organism evidence="4 5">
    <name type="scientific">Perilla frutescens var. hirtella</name>
    <name type="common">Perilla citriodora</name>
    <name type="synonym">Perilla setoyensis</name>
    <dbReference type="NCBI Taxonomy" id="608512"/>
    <lineage>
        <taxon>Eukaryota</taxon>
        <taxon>Viridiplantae</taxon>
        <taxon>Streptophyta</taxon>
        <taxon>Embryophyta</taxon>
        <taxon>Tracheophyta</taxon>
        <taxon>Spermatophyta</taxon>
        <taxon>Magnoliopsida</taxon>
        <taxon>eudicotyledons</taxon>
        <taxon>Gunneridae</taxon>
        <taxon>Pentapetalae</taxon>
        <taxon>asterids</taxon>
        <taxon>lamiids</taxon>
        <taxon>Lamiales</taxon>
        <taxon>Lamiaceae</taxon>
        <taxon>Nepetoideae</taxon>
        <taxon>Elsholtzieae</taxon>
        <taxon>Perilla</taxon>
    </lineage>
</organism>
<accession>A0AAD4IMV8</accession>
<keyword evidence="1" id="KW-0805">Transcription regulation</keyword>
<dbReference type="PROSITE" id="PS50985">
    <property type="entry name" value="GRAS"/>
    <property type="match status" value="1"/>
</dbReference>
<dbReference type="AlphaFoldDB" id="A0AAD4IMV8"/>
<keyword evidence="5" id="KW-1185">Reference proteome</keyword>
<dbReference type="PANTHER" id="PTHR31636">
    <property type="entry name" value="OSJNBA0084A10.13 PROTEIN-RELATED"/>
    <property type="match status" value="1"/>
</dbReference>
<evidence type="ECO:0000256" key="3">
    <source>
        <dbReference type="PROSITE-ProRule" id="PRU01191"/>
    </source>
</evidence>
<dbReference type="Pfam" id="PF03514">
    <property type="entry name" value="GRAS"/>
    <property type="match status" value="1"/>
</dbReference>
<dbReference type="EMBL" id="SDAM02029588">
    <property type="protein sequence ID" value="KAH6755777.1"/>
    <property type="molecule type" value="Genomic_DNA"/>
</dbReference>
<name>A0AAD4IMV8_PERFH</name>
<evidence type="ECO:0000256" key="2">
    <source>
        <dbReference type="ARBA" id="ARBA00023163"/>
    </source>
</evidence>
<reference evidence="4 5" key="1">
    <citation type="journal article" date="2021" name="Nat. Commun.">
        <title>Incipient diploidization of the medicinal plant Perilla within 10,000 years.</title>
        <authorList>
            <person name="Zhang Y."/>
            <person name="Shen Q."/>
            <person name="Leng L."/>
            <person name="Zhang D."/>
            <person name="Chen S."/>
            <person name="Shi Y."/>
            <person name="Ning Z."/>
            <person name="Chen S."/>
        </authorList>
    </citation>
    <scope>NUCLEOTIDE SEQUENCE [LARGE SCALE GENOMIC DNA]</scope>
    <source>
        <strain evidence="5">cv. PC099</strain>
    </source>
</reference>
<feature type="region of interest" description="SAW" evidence="3">
    <location>
        <begin position="46"/>
        <end position="111"/>
    </location>
</feature>
<evidence type="ECO:0000256" key="1">
    <source>
        <dbReference type="ARBA" id="ARBA00023015"/>
    </source>
</evidence>